<dbReference type="Pfam" id="PF12710">
    <property type="entry name" value="HAD"/>
    <property type="match status" value="1"/>
</dbReference>
<dbReference type="Proteomes" id="UP000308054">
    <property type="component" value="Unassembled WGS sequence"/>
</dbReference>
<dbReference type="RefSeq" id="WP_135994719.1">
    <property type="nucleotide sequence ID" value="NZ_CP071057.1"/>
</dbReference>
<name>A0A4S2H4A0_9PROT</name>
<protein>
    <submittedName>
        <fullName evidence="1">Haloacid dehalogenase-like hydrolase</fullName>
    </submittedName>
</protein>
<dbReference type="Gene3D" id="3.40.50.1000">
    <property type="entry name" value="HAD superfamily/HAD-like"/>
    <property type="match status" value="1"/>
</dbReference>
<keyword evidence="2" id="KW-1185">Reference proteome</keyword>
<sequence>MPRRPTIALAYDFDGTLSPGSMQEHSFIPEIGEDKETFWQRSNEEAARLGADRTLIYMHHMVRAAENADKPFTRADIRRHGESVSFFPGVEDWFGRIRAYGDERGLEVTHFIISSGLREMILGTAIGDKVTDVFACDFKYDANQVPVWPALAVNYTTKTQFLFRINKWALDLSDDRAVNAYTPEDERPVPFRNMIFLGDGETDVPCMRTVKASGGVSIAVYAPGDEKGERTAQGLIAQNRVHAARIADYTEGSALDGYVKAAIDRMAAVEKLKALEG</sequence>
<organism evidence="1 2">
    <name type="scientific">Marinicauda algicola</name>
    <dbReference type="NCBI Taxonomy" id="2029849"/>
    <lineage>
        <taxon>Bacteria</taxon>
        <taxon>Pseudomonadati</taxon>
        <taxon>Pseudomonadota</taxon>
        <taxon>Alphaproteobacteria</taxon>
        <taxon>Maricaulales</taxon>
        <taxon>Maricaulaceae</taxon>
        <taxon>Marinicauda</taxon>
    </lineage>
</organism>
<reference evidence="1 2" key="1">
    <citation type="journal article" date="2017" name="Int. J. Syst. Evol. Microbiol.">
        <title>Marinicauda algicola sp. nov., isolated from a marine red alga Rhodosorus marinus.</title>
        <authorList>
            <person name="Jeong S.E."/>
            <person name="Jeon S.H."/>
            <person name="Chun B.H."/>
            <person name="Kim D.W."/>
            <person name="Jeon C.O."/>
        </authorList>
    </citation>
    <scope>NUCLEOTIDE SEQUENCE [LARGE SCALE GENOMIC DNA]</scope>
    <source>
        <strain evidence="1 2">JCM 31718</strain>
    </source>
</reference>
<accession>A0A4S2H4A0</accession>
<dbReference type="InterPro" id="IPR036412">
    <property type="entry name" value="HAD-like_sf"/>
</dbReference>
<proteinExistence type="predicted"/>
<dbReference type="GO" id="GO:0016787">
    <property type="term" value="F:hydrolase activity"/>
    <property type="evidence" value="ECO:0007669"/>
    <property type="project" value="UniProtKB-KW"/>
</dbReference>
<dbReference type="OrthoDB" id="9785423at2"/>
<keyword evidence="1" id="KW-0378">Hydrolase</keyword>
<dbReference type="SUPFAM" id="SSF56784">
    <property type="entry name" value="HAD-like"/>
    <property type="match status" value="1"/>
</dbReference>
<dbReference type="InterPro" id="IPR023214">
    <property type="entry name" value="HAD_sf"/>
</dbReference>
<dbReference type="EMBL" id="SRXW01000001">
    <property type="protein sequence ID" value="TGY90221.1"/>
    <property type="molecule type" value="Genomic_DNA"/>
</dbReference>
<gene>
    <name evidence="1" type="ORF">E5163_03600</name>
</gene>
<evidence type="ECO:0000313" key="1">
    <source>
        <dbReference type="EMBL" id="TGY90221.1"/>
    </source>
</evidence>
<dbReference type="AlphaFoldDB" id="A0A4S2H4A0"/>
<evidence type="ECO:0000313" key="2">
    <source>
        <dbReference type="Proteomes" id="UP000308054"/>
    </source>
</evidence>
<comment type="caution">
    <text evidence="1">The sequence shown here is derived from an EMBL/GenBank/DDBJ whole genome shotgun (WGS) entry which is preliminary data.</text>
</comment>